<keyword evidence="1" id="KW-1133">Transmembrane helix</keyword>
<dbReference type="RefSeq" id="WP_022863185.1">
    <property type="nucleotide sequence ID" value="NZ_ATVG01000007.1"/>
</dbReference>
<dbReference type="Pfam" id="PF03929">
    <property type="entry name" value="PepSY_TM"/>
    <property type="match status" value="1"/>
</dbReference>
<feature type="transmembrane region" description="Helical" evidence="1">
    <location>
        <begin position="21"/>
        <end position="46"/>
    </location>
</feature>
<sequence>MKSATNKNREKPPVFAFWRRFHAVAGVIVTPFLLVAAITGFFYALAPTLEQAVYHDQLTATSHAPARPLAEQVRAAQEVHPDLELSEVEVSDDPAATTRVLVADDALPNSSYSRAVFVDPGDASVRGDLVQYGSARALPLRTWLSEGHRSLWLGSAGRWYSELAASWMGALAIVGTYLWCVRKKRGTSRRQKVLTWHSRAGLILLPGLLFLTVTGLTWSGVAGGNIGTLREHLDWMPPQPMSQTQAMSADPVRQVDTVARVAREQGLTGLINLTPPTTDGGAWTAAEARESYKPHMNAVTVDGAIGHVIDRVDFADWPFPAKVSEWLINAHMGFLFGIWNQLALAAVAAGLGAITLAGVWMWFQRRATRPRRPLPADWRLWAPLAAYSVIAPLFGASLLLFLGVEAAARALTSRPRA</sequence>
<dbReference type="PANTHER" id="PTHR34219">
    <property type="entry name" value="IRON-REGULATED INNER MEMBRANE PROTEIN-RELATED"/>
    <property type="match status" value="1"/>
</dbReference>
<reference evidence="2 3" key="1">
    <citation type="submission" date="2020-10" db="EMBL/GenBank/DDBJ databases">
        <title>Complete genome sequence of Corynebacterium massiliense DSM 45435, type strain of Corynebacterium massiliense.</title>
        <authorList>
            <person name="Busche T."/>
            <person name="Kalinowski J."/>
            <person name="Ruckert C."/>
        </authorList>
    </citation>
    <scope>NUCLEOTIDE SEQUENCE [LARGE SCALE GENOMIC DNA]</scope>
    <source>
        <strain evidence="2 3">DSM 45435</strain>
    </source>
</reference>
<dbReference type="InterPro" id="IPR005625">
    <property type="entry name" value="PepSY-ass_TM"/>
</dbReference>
<feature type="transmembrane region" description="Helical" evidence="1">
    <location>
        <begin position="342"/>
        <end position="363"/>
    </location>
</feature>
<keyword evidence="1" id="KW-0812">Transmembrane</keyword>
<dbReference type="EMBL" id="CP063189">
    <property type="protein sequence ID" value="WCZ31569.1"/>
    <property type="molecule type" value="Genomic_DNA"/>
</dbReference>
<organism evidence="2 3">
    <name type="scientific">Corynebacterium massiliense DSM 45435</name>
    <dbReference type="NCBI Taxonomy" id="1121364"/>
    <lineage>
        <taxon>Bacteria</taxon>
        <taxon>Bacillati</taxon>
        <taxon>Actinomycetota</taxon>
        <taxon>Actinomycetes</taxon>
        <taxon>Mycobacteriales</taxon>
        <taxon>Corynebacteriaceae</taxon>
        <taxon>Corynebacterium</taxon>
    </lineage>
</organism>
<dbReference type="PANTHER" id="PTHR34219:SF1">
    <property type="entry name" value="PEPSY DOMAIN-CONTAINING PROTEIN"/>
    <property type="match status" value="1"/>
</dbReference>
<feature type="transmembrane region" description="Helical" evidence="1">
    <location>
        <begin position="159"/>
        <end position="180"/>
    </location>
</feature>
<keyword evidence="1" id="KW-0472">Membrane</keyword>
<feature type="transmembrane region" description="Helical" evidence="1">
    <location>
        <begin position="201"/>
        <end position="221"/>
    </location>
</feature>
<feature type="transmembrane region" description="Helical" evidence="1">
    <location>
        <begin position="384"/>
        <end position="404"/>
    </location>
</feature>
<keyword evidence="3" id="KW-1185">Reference proteome</keyword>
<evidence type="ECO:0008006" key="4">
    <source>
        <dbReference type="Google" id="ProtNLM"/>
    </source>
</evidence>
<evidence type="ECO:0000256" key="1">
    <source>
        <dbReference type="SAM" id="Phobius"/>
    </source>
</evidence>
<name>A0ABY7U4X8_9CORY</name>
<evidence type="ECO:0000313" key="2">
    <source>
        <dbReference type="EMBL" id="WCZ31569.1"/>
    </source>
</evidence>
<protein>
    <recommendedName>
        <fullName evidence="4">PepSY domain-containing protein</fullName>
    </recommendedName>
</protein>
<evidence type="ECO:0000313" key="3">
    <source>
        <dbReference type="Proteomes" id="UP001220064"/>
    </source>
</evidence>
<proteinExistence type="predicted"/>
<gene>
    <name evidence="2" type="ORF">CMASS_00490</name>
</gene>
<accession>A0ABY7U4X8</accession>
<dbReference type="Proteomes" id="UP001220064">
    <property type="component" value="Chromosome"/>
</dbReference>